<reference evidence="2" key="1">
    <citation type="submission" date="2023-06" db="EMBL/GenBank/DDBJ databases">
        <title>Phylogenetic Diversity of Rhizobium strains.</title>
        <authorList>
            <person name="Moura F.T."/>
            <person name="Helene L.C.F."/>
            <person name="Hungria M."/>
        </authorList>
    </citation>
    <scope>NUCLEOTIDE SEQUENCE</scope>
    <source>
        <strain evidence="2">CCGE524</strain>
    </source>
</reference>
<dbReference type="EMBL" id="JARFYN010000046">
    <property type="protein sequence ID" value="MDL2409215.1"/>
    <property type="molecule type" value="Genomic_DNA"/>
</dbReference>
<keyword evidence="1" id="KW-0472">Membrane</keyword>
<organism evidence="2 3">
    <name type="scientific">Rhizobium calliandrae</name>
    <dbReference type="NCBI Taxonomy" id="1312182"/>
    <lineage>
        <taxon>Bacteria</taxon>
        <taxon>Pseudomonadati</taxon>
        <taxon>Pseudomonadota</taxon>
        <taxon>Alphaproteobacteria</taxon>
        <taxon>Hyphomicrobiales</taxon>
        <taxon>Rhizobiaceae</taxon>
        <taxon>Rhizobium/Agrobacterium group</taxon>
        <taxon>Rhizobium</taxon>
    </lineage>
</organism>
<evidence type="ECO:0000256" key="1">
    <source>
        <dbReference type="SAM" id="Phobius"/>
    </source>
</evidence>
<keyword evidence="1" id="KW-1133">Transmembrane helix</keyword>
<name>A0ABT7KKP8_9HYPH</name>
<keyword evidence="1" id="KW-0812">Transmembrane</keyword>
<dbReference type="SUPFAM" id="SSF48452">
    <property type="entry name" value="TPR-like"/>
    <property type="match status" value="1"/>
</dbReference>
<dbReference type="Proteomes" id="UP001172630">
    <property type="component" value="Unassembled WGS sequence"/>
</dbReference>
<feature type="transmembrane region" description="Helical" evidence="1">
    <location>
        <begin position="162"/>
        <end position="184"/>
    </location>
</feature>
<evidence type="ECO:0008006" key="4">
    <source>
        <dbReference type="Google" id="ProtNLM"/>
    </source>
</evidence>
<protein>
    <recommendedName>
        <fullName evidence="4">Adenylate cyclase</fullName>
    </recommendedName>
</protein>
<dbReference type="RefSeq" id="WP_285882665.1">
    <property type="nucleotide sequence ID" value="NZ_JARFYN010000046.1"/>
</dbReference>
<dbReference type="InterPro" id="IPR011990">
    <property type="entry name" value="TPR-like_helical_dom_sf"/>
</dbReference>
<evidence type="ECO:0000313" key="2">
    <source>
        <dbReference type="EMBL" id="MDL2409215.1"/>
    </source>
</evidence>
<comment type="caution">
    <text evidence="2">The sequence shown here is derived from an EMBL/GenBank/DDBJ whole genome shotgun (WGS) entry which is preliminary data.</text>
</comment>
<evidence type="ECO:0000313" key="3">
    <source>
        <dbReference type="Proteomes" id="UP001172630"/>
    </source>
</evidence>
<proteinExistence type="predicted"/>
<gene>
    <name evidence="2" type="ORF">PY650_26985</name>
</gene>
<sequence>MQSARVSGGESASPPEITEIREQLERILASDEFLAPERGRRFLEYVVEETLAGRADYLKAYTIAQEVFTRDPSFDAQNDPVVRIEAGRIRRGLERYYLVAGQADPIEITIPKGAYVPCFRYAAAAGRPLDQTEDEDAFGIVSESPKPVVAAEHRDGPSRLSWAWYALPAAVAFAALIAITSFFFPVPLGRKSAPASMSLVTPKVLVEQFEEISKEGGPSDIARGLTDEVIGELAKFKEIAVITRVPAAGPGIQQEEPRFALQGGVRVGGDKLRLNVRLVHRADGSVIWASNYDRDLRVQDILEVEADVAQRVATALAQPYGVIFQADEARIAQSPPDDWDAYACTLSYYSYRVDLNPQNHDAVLDCLKRTTARLPTYSTAWALLSLTYLDEVRFQFQLDMRRLGEPLALAFDTAKRAVDLDPQNARALQALMLADFFKGDVDAGIRAGAAAYAINPNDTEVAGEYGFRLAFSGKWDTGCELMSTAINRNPGPIGYYEVGLAVCAYMRGDYQAAELWVRMADLKYNPMHHLVLLAVFGAEGKLEDAHQEETWLRANAPALLANIRKEVAIRLQRPTDQDRFLAGLRSAGITISP</sequence>
<keyword evidence="3" id="KW-1185">Reference proteome</keyword>
<dbReference type="Gene3D" id="1.25.40.10">
    <property type="entry name" value="Tetratricopeptide repeat domain"/>
    <property type="match status" value="1"/>
</dbReference>
<accession>A0ABT7KKP8</accession>